<keyword evidence="2" id="KW-1185">Reference proteome</keyword>
<dbReference type="EMBL" id="BTGU01000003">
    <property type="protein sequence ID" value="GMN32540.1"/>
    <property type="molecule type" value="Genomic_DNA"/>
</dbReference>
<reference evidence="1" key="1">
    <citation type="submission" date="2023-07" db="EMBL/GenBank/DDBJ databases">
        <title>draft genome sequence of fig (Ficus carica).</title>
        <authorList>
            <person name="Takahashi T."/>
            <person name="Nishimura K."/>
        </authorList>
    </citation>
    <scope>NUCLEOTIDE SEQUENCE</scope>
</reference>
<protein>
    <submittedName>
        <fullName evidence="1">Uncharacterized protein</fullName>
    </submittedName>
</protein>
<organism evidence="1 2">
    <name type="scientific">Ficus carica</name>
    <name type="common">Common fig</name>
    <dbReference type="NCBI Taxonomy" id="3494"/>
    <lineage>
        <taxon>Eukaryota</taxon>
        <taxon>Viridiplantae</taxon>
        <taxon>Streptophyta</taxon>
        <taxon>Embryophyta</taxon>
        <taxon>Tracheophyta</taxon>
        <taxon>Spermatophyta</taxon>
        <taxon>Magnoliopsida</taxon>
        <taxon>eudicotyledons</taxon>
        <taxon>Gunneridae</taxon>
        <taxon>Pentapetalae</taxon>
        <taxon>rosids</taxon>
        <taxon>fabids</taxon>
        <taxon>Rosales</taxon>
        <taxon>Moraceae</taxon>
        <taxon>Ficeae</taxon>
        <taxon>Ficus</taxon>
    </lineage>
</organism>
<dbReference type="Proteomes" id="UP001187192">
    <property type="component" value="Unassembled WGS sequence"/>
</dbReference>
<gene>
    <name evidence="1" type="ORF">TIFTF001_003715</name>
</gene>
<accession>A0AA87ZGZ1</accession>
<name>A0AA87ZGZ1_FICCA</name>
<proteinExistence type="predicted"/>
<dbReference type="AlphaFoldDB" id="A0AA87ZGZ1"/>
<evidence type="ECO:0000313" key="2">
    <source>
        <dbReference type="Proteomes" id="UP001187192"/>
    </source>
</evidence>
<comment type="caution">
    <text evidence="1">The sequence shown here is derived from an EMBL/GenBank/DDBJ whole genome shotgun (WGS) entry which is preliminary data.</text>
</comment>
<sequence>MSSKREQQKIIMADHYNMLEYGILDVNSDSENRNLHNLVDSMATERSVCIKVRNNSSRSEPSLSSTTFHLAFFVIHRTRSDTDVMSSEALVRSFTCRSITRSKDLHLPTKQRPWTRECPYPIRNSSCTFLIERAVRVYFGRRFLPMAMAHRHRQ</sequence>
<evidence type="ECO:0000313" key="1">
    <source>
        <dbReference type="EMBL" id="GMN32540.1"/>
    </source>
</evidence>